<proteinExistence type="predicted"/>
<dbReference type="Proteomes" id="UP000278807">
    <property type="component" value="Unassembled WGS sequence"/>
</dbReference>
<dbReference type="AlphaFoldDB" id="A0A0R3TES8"/>
<protein>
    <submittedName>
        <fullName evidence="4">Conserved membrane protein</fullName>
    </submittedName>
</protein>
<evidence type="ECO:0000256" key="1">
    <source>
        <dbReference type="SAM" id="Phobius"/>
    </source>
</evidence>
<dbReference type="WBParaSite" id="HNAJ_0000556701-mRNA-1">
    <property type="protein sequence ID" value="HNAJ_0000556701-mRNA-1"/>
    <property type="gene ID" value="HNAJ_0000556701"/>
</dbReference>
<feature type="transmembrane region" description="Helical" evidence="1">
    <location>
        <begin position="12"/>
        <end position="33"/>
    </location>
</feature>
<reference evidence="2 3" key="2">
    <citation type="submission" date="2018-11" db="EMBL/GenBank/DDBJ databases">
        <authorList>
            <consortium name="Pathogen Informatics"/>
        </authorList>
    </citation>
    <scope>NUCLEOTIDE SEQUENCE [LARGE SCALE GENOMIC DNA]</scope>
</reference>
<evidence type="ECO:0000313" key="2">
    <source>
        <dbReference type="EMBL" id="VDO01425.1"/>
    </source>
</evidence>
<dbReference type="EMBL" id="UZAE01004921">
    <property type="protein sequence ID" value="VDO01425.1"/>
    <property type="molecule type" value="Genomic_DNA"/>
</dbReference>
<organism evidence="4">
    <name type="scientific">Rodentolepis nana</name>
    <name type="common">Dwarf tapeworm</name>
    <name type="synonym">Hymenolepis nana</name>
    <dbReference type="NCBI Taxonomy" id="102285"/>
    <lineage>
        <taxon>Eukaryota</taxon>
        <taxon>Metazoa</taxon>
        <taxon>Spiralia</taxon>
        <taxon>Lophotrochozoa</taxon>
        <taxon>Platyhelminthes</taxon>
        <taxon>Cestoda</taxon>
        <taxon>Eucestoda</taxon>
        <taxon>Cyclophyllidea</taxon>
        <taxon>Hymenolepididae</taxon>
        <taxon>Rodentolepis</taxon>
    </lineage>
</organism>
<sequence>MSDHQGVPCKIISTLLVAAGIAIIVGGAILISFNKQYVANTSYTGPEAS</sequence>
<name>A0A0R3TES8_RODNA</name>
<evidence type="ECO:0000313" key="4">
    <source>
        <dbReference type="WBParaSite" id="HNAJ_0000556701-mRNA-1"/>
    </source>
</evidence>
<evidence type="ECO:0000313" key="3">
    <source>
        <dbReference type="Proteomes" id="UP000278807"/>
    </source>
</evidence>
<accession>A0A0R3TES8</accession>
<reference evidence="4" key="1">
    <citation type="submission" date="2017-02" db="UniProtKB">
        <authorList>
            <consortium name="WormBaseParasite"/>
        </authorList>
    </citation>
    <scope>IDENTIFICATION</scope>
</reference>
<gene>
    <name evidence="2" type="ORF">HNAJ_LOCUS5565</name>
</gene>
<keyword evidence="1" id="KW-0812">Transmembrane</keyword>
<keyword evidence="3" id="KW-1185">Reference proteome</keyword>
<keyword evidence="1" id="KW-1133">Transmembrane helix</keyword>
<keyword evidence="1" id="KW-0472">Membrane</keyword>